<organism evidence="1 2">
    <name type="scientific">Arctia plantaginis</name>
    <name type="common">Wood tiger moth</name>
    <name type="synonym">Phalaena plantaginis</name>
    <dbReference type="NCBI Taxonomy" id="874455"/>
    <lineage>
        <taxon>Eukaryota</taxon>
        <taxon>Metazoa</taxon>
        <taxon>Ecdysozoa</taxon>
        <taxon>Arthropoda</taxon>
        <taxon>Hexapoda</taxon>
        <taxon>Insecta</taxon>
        <taxon>Pterygota</taxon>
        <taxon>Neoptera</taxon>
        <taxon>Endopterygota</taxon>
        <taxon>Lepidoptera</taxon>
        <taxon>Glossata</taxon>
        <taxon>Ditrysia</taxon>
        <taxon>Noctuoidea</taxon>
        <taxon>Erebidae</taxon>
        <taxon>Arctiinae</taxon>
        <taxon>Arctia</taxon>
    </lineage>
</organism>
<proteinExistence type="predicted"/>
<name>A0A8S1BDG2_ARCPL</name>
<dbReference type="EMBL" id="CADEBC010000586">
    <property type="protein sequence ID" value="CAB3256417.1"/>
    <property type="molecule type" value="Genomic_DNA"/>
</dbReference>
<dbReference type="Proteomes" id="UP000494106">
    <property type="component" value="Unassembled WGS sequence"/>
</dbReference>
<reference evidence="1 2" key="1">
    <citation type="submission" date="2020-04" db="EMBL/GenBank/DDBJ databases">
        <authorList>
            <person name="Wallbank WR R."/>
            <person name="Pardo Diaz C."/>
            <person name="Kozak K."/>
            <person name="Martin S."/>
            <person name="Jiggins C."/>
            <person name="Moest M."/>
            <person name="Warren A I."/>
            <person name="Byers J.R.P. K."/>
            <person name="Montejo-Kovacevich G."/>
            <person name="Yen C E."/>
        </authorList>
    </citation>
    <scope>NUCLEOTIDE SEQUENCE [LARGE SCALE GENOMIC DNA]</scope>
</reference>
<evidence type="ECO:0000313" key="2">
    <source>
        <dbReference type="Proteomes" id="UP000494106"/>
    </source>
</evidence>
<gene>
    <name evidence="1" type="ORF">APLA_LOCUS15402</name>
</gene>
<dbReference type="AlphaFoldDB" id="A0A8S1BDG2"/>
<evidence type="ECO:0000313" key="1">
    <source>
        <dbReference type="EMBL" id="CAB3256417.1"/>
    </source>
</evidence>
<sequence>MTIETGHCISYISEHCTFCSSESAKAASTQLVRMYKSALWRASAAEGLSCAAAAIRGFAGASESGATMISGPGLSPVSS</sequence>
<comment type="caution">
    <text evidence="1">The sequence shown here is derived from an EMBL/GenBank/DDBJ whole genome shotgun (WGS) entry which is preliminary data.</text>
</comment>
<accession>A0A8S1BDG2</accession>
<keyword evidence="2" id="KW-1185">Reference proteome</keyword>
<protein>
    <submittedName>
        <fullName evidence="1">Uncharacterized protein</fullName>
    </submittedName>
</protein>